<accession>A0ABS4FT69</accession>
<dbReference type="EMBL" id="JAGGKG010000010">
    <property type="protein sequence ID" value="MBP1905779.1"/>
    <property type="molecule type" value="Genomic_DNA"/>
</dbReference>
<sequence>MDHYLSTVLWKELVEDYDILLSKPPEDSVRTVALSQLKDDATCHEYVSWLKEYIGAPDLQVAASMLIKRLGYLWTAPFITAMTFHNVKLSLDLNQSFLYHSSSIVDDGGTRFPFLAMGGLQIDVNAKDPANVNTNTKTSANTNANAAAISSDLVDREMWRKEVIEEMFAVQLAPVLHTLAKIGPVSKAVLWENIMVRIAPLYSGRVEVADQDKERVQADFAFLTQTASGDLFGERRNPFTRFTDLREDTPVAKSNRITCCYYYRMSGEYCVKCPKK</sequence>
<name>A0ABS4FT69_9BACL</name>
<evidence type="ECO:0000259" key="1">
    <source>
        <dbReference type="Pfam" id="PF06276"/>
    </source>
</evidence>
<dbReference type="Proteomes" id="UP001519272">
    <property type="component" value="Unassembled WGS sequence"/>
</dbReference>
<gene>
    <name evidence="2" type="ORF">J2Z32_002427</name>
</gene>
<dbReference type="InterPro" id="IPR022770">
    <property type="entry name" value="IucA/IucC-like_C"/>
</dbReference>
<organism evidence="2 3">
    <name type="scientific">Paenibacillus turicensis</name>
    <dbReference type="NCBI Taxonomy" id="160487"/>
    <lineage>
        <taxon>Bacteria</taxon>
        <taxon>Bacillati</taxon>
        <taxon>Bacillota</taxon>
        <taxon>Bacilli</taxon>
        <taxon>Bacillales</taxon>
        <taxon>Paenibacillaceae</taxon>
        <taxon>Paenibacillus</taxon>
    </lineage>
</organism>
<proteinExistence type="predicted"/>
<dbReference type="Pfam" id="PF06276">
    <property type="entry name" value="FhuF"/>
    <property type="match status" value="1"/>
</dbReference>
<keyword evidence="3" id="KW-1185">Reference proteome</keyword>
<evidence type="ECO:0000313" key="3">
    <source>
        <dbReference type="Proteomes" id="UP001519272"/>
    </source>
</evidence>
<comment type="caution">
    <text evidence="2">The sequence shown here is derived from an EMBL/GenBank/DDBJ whole genome shotgun (WGS) entry which is preliminary data.</text>
</comment>
<dbReference type="RefSeq" id="WP_210089395.1">
    <property type="nucleotide sequence ID" value="NZ_JAGGKG010000010.1"/>
</dbReference>
<protein>
    <submittedName>
        <fullName evidence="2">Ferric iron reductase protein FhuF</fullName>
    </submittedName>
</protein>
<reference evidence="2 3" key="1">
    <citation type="submission" date="2021-03" db="EMBL/GenBank/DDBJ databases">
        <title>Genomic Encyclopedia of Type Strains, Phase IV (KMG-IV): sequencing the most valuable type-strain genomes for metagenomic binning, comparative biology and taxonomic classification.</title>
        <authorList>
            <person name="Goeker M."/>
        </authorList>
    </citation>
    <scope>NUCLEOTIDE SEQUENCE [LARGE SCALE GENOMIC DNA]</scope>
    <source>
        <strain evidence="2 3">DSM 14349</strain>
    </source>
</reference>
<feature type="domain" description="Aerobactin siderophore biosynthesis IucA/IucC-like C-terminal" evidence="1">
    <location>
        <begin position="144"/>
        <end position="248"/>
    </location>
</feature>
<evidence type="ECO:0000313" key="2">
    <source>
        <dbReference type="EMBL" id="MBP1905779.1"/>
    </source>
</evidence>